<dbReference type="InterPro" id="IPR002347">
    <property type="entry name" value="SDR_fam"/>
</dbReference>
<keyword evidence="2" id="KW-0560">Oxidoreductase</keyword>
<reference evidence="3" key="1">
    <citation type="submission" date="2013-08" db="EMBL/GenBank/DDBJ databases">
        <authorList>
            <person name="Mendez C."/>
            <person name="Richter M."/>
            <person name="Ferrer M."/>
            <person name="Sanchez J."/>
        </authorList>
    </citation>
    <scope>NUCLEOTIDE SEQUENCE</scope>
</reference>
<dbReference type="PANTHER" id="PTHR42901">
    <property type="entry name" value="ALCOHOL DEHYDROGENASE"/>
    <property type="match status" value="1"/>
</dbReference>
<proteinExistence type="inferred from homology"/>
<name>T1A8Q5_9ZZZZ</name>
<dbReference type="InterPro" id="IPR036291">
    <property type="entry name" value="NAD(P)-bd_dom_sf"/>
</dbReference>
<comment type="similarity">
    <text evidence="1">Belongs to the short-chain dehydrogenases/reductases (SDR) family.</text>
</comment>
<comment type="caution">
    <text evidence="3">The sequence shown here is derived from an EMBL/GenBank/DDBJ whole genome shotgun (WGS) entry which is preliminary data.</text>
</comment>
<dbReference type="EMBL" id="AUZY01006743">
    <property type="protein sequence ID" value="EQD53392.1"/>
    <property type="molecule type" value="Genomic_DNA"/>
</dbReference>
<dbReference type="AlphaFoldDB" id="T1A8Q5"/>
<dbReference type="SUPFAM" id="SSF51735">
    <property type="entry name" value="NAD(P)-binding Rossmann-fold domains"/>
    <property type="match status" value="1"/>
</dbReference>
<accession>T1A8Q5</accession>
<gene>
    <name evidence="3" type="ORF">B1B_10282</name>
</gene>
<evidence type="ECO:0000256" key="1">
    <source>
        <dbReference type="ARBA" id="ARBA00006484"/>
    </source>
</evidence>
<dbReference type="GO" id="GO:0016491">
    <property type="term" value="F:oxidoreductase activity"/>
    <property type="evidence" value="ECO:0007669"/>
    <property type="project" value="UniProtKB-KW"/>
</dbReference>
<dbReference type="Pfam" id="PF00106">
    <property type="entry name" value="adh_short"/>
    <property type="match status" value="1"/>
</dbReference>
<evidence type="ECO:0000313" key="3">
    <source>
        <dbReference type="EMBL" id="EQD53392.1"/>
    </source>
</evidence>
<reference evidence="3" key="2">
    <citation type="journal article" date="2014" name="ISME J.">
        <title>Microbial stratification in low pH oxic and suboxic macroscopic growths along an acid mine drainage.</title>
        <authorList>
            <person name="Mendez-Garcia C."/>
            <person name="Mesa V."/>
            <person name="Sprenger R.R."/>
            <person name="Richter M."/>
            <person name="Diez M.S."/>
            <person name="Solano J."/>
            <person name="Bargiela R."/>
            <person name="Golyshina O.V."/>
            <person name="Manteca A."/>
            <person name="Ramos J.L."/>
            <person name="Gallego J.R."/>
            <person name="Llorente I."/>
            <person name="Martins Dos Santos V.A."/>
            <person name="Jensen O.N."/>
            <person name="Pelaez A.I."/>
            <person name="Sanchez J."/>
            <person name="Ferrer M."/>
        </authorList>
    </citation>
    <scope>NUCLEOTIDE SEQUENCE</scope>
</reference>
<dbReference type="Gene3D" id="3.40.50.720">
    <property type="entry name" value="NAD(P)-binding Rossmann-like Domain"/>
    <property type="match status" value="1"/>
</dbReference>
<dbReference type="PANTHER" id="PTHR42901:SF1">
    <property type="entry name" value="ALCOHOL DEHYDROGENASE"/>
    <property type="match status" value="1"/>
</dbReference>
<evidence type="ECO:0000256" key="2">
    <source>
        <dbReference type="ARBA" id="ARBA00023002"/>
    </source>
</evidence>
<dbReference type="PRINTS" id="PR00081">
    <property type="entry name" value="GDHRDH"/>
</dbReference>
<sequence length="271" mass="28984">MNAETDPTPLLSPRYRLPEHALRGRVIAITGAGGGIGRAVSRALADQSATLVLLGPEIGTLASLHDEIVMAGGTAPILQAIDFRGATVSDYDDIGVALQTQFGHLDGLLHNAGILGYHGPVLNHPPEAWHEVIQVNLQAAFALTRACLPLLETAEDASVLFTTCEWARHPRAFSAAYGVAYAAIEMFMRILADEMEFRPNLRFNALDPGWVATSITESLFPGQPATHWPQPEAIVGAYLYLLGPESRGVTGRVFGIAPGHGNPSTREHGRA</sequence>
<organism evidence="3">
    <name type="scientific">mine drainage metagenome</name>
    <dbReference type="NCBI Taxonomy" id="410659"/>
    <lineage>
        <taxon>unclassified sequences</taxon>
        <taxon>metagenomes</taxon>
        <taxon>ecological metagenomes</taxon>
    </lineage>
</organism>
<protein>
    <submittedName>
        <fullName evidence="3">Short-chain dehydrogenase/reductase SDR</fullName>
    </submittedName>
</protein>